<feature type="region of interest" description="Disordered" evidence="5">
    <location>
        <begin position="1"/>
        <end position="34"/>
    </location>
</feature>
<dbReference type="PANTHER" id="PTHR23507">
    <property type="entry name" value="ZGC:174356"/>
    <property type="match status" value="1"/>
</dbReference>
<reference evidence="8" key="1">
    <citation type="submission" date="2023-06" db="EMBL/GenBank/DDBJ databases">
        <title>Conoideocrella luteorostrata (Hypocreales: Clavicipitaceae), a potential biocontrol fungus for elongate hemlock scale in United States Christmas tree production areas.</title>
        <authorList>
            <person name="Barrett H."/>
            <person name="Lovett B."/>
            <person name="Macias A.M."/>
            <person name="Stajich J.E."/>
            <person name="Kasson M.T."/>
        </authorList>
    </citation>
    <scope>NUCLEOTIDE SEQUENCE</scope>
    <source>
        <strain evidence="8">ARSEF 14590</strain>
    </source>
</reference>
<dbReference type="InterPro" id="IPR020846">
    <property type="entry name" value="MFS_dom"/>
</dbReference>
<evidence type="ECO:0000256" key="2">
    <source>
        <dbReference type="ARBA" id="ARBA00022692"/>
    </source>
</evidence>
<gene>
    <name evidence="8" type="ORF">QQS21_005012</name>
</gene>
<dbReference type="PROSITE" id="PS50850">
    <property type="entry name" value="MFS"/>
    <property type="match status" value="1"/>
</dbReference>
<feature type="transmembrane region" description="Helical" evidence="6">
    <location>
        <begin position="345"/>
        <end position="365"/>
    </location>
</feature>
<sequence>MANLSAATSEHSPLLRRSSSEAGPDAASQVVEDNEKKTTRSPFFIIALLFASMAMTQLSVSFVGPAFSQIEEGVICRRHHPDTANPAHDPRCKDNEVQADLSMLRGLEFSFSIAPAILLSLVYGIAADKYGRRPMLRLAGLGIMVIFPLDLLVFWFSDTLDIRLIWLVAVIATAIGGGISILEALILTIASDVSTPKQRTNIFFYFGASTVATPLLGNPLAYLAMEKGGPWLTSCIGCACNVAAFLLILAVPETINVKNVPDQDVTNSSASLPTNDASYLRLRWDEAILSAKNALKCLRAVVWDNKKLSLILISTLFTKIGAYVNLILLQYIAKRFSLSWAEANLAISIKYFTKLILTVLILPLVSEAVLRMTGSSLRRDLLLSRYCILITVVSTFGIGTTSSATVLYALLVPFSLIEGYSAAIKTLLTQLTNDGETAILFSTIAVLENIGLLLAGPGFAAAFRLGLQWGEGWSGLPLLLAALVFSVATIIVFSVKLDAEDVPTLD</sequence>
<evidence type="ECO:0000313" key="8">
    <source>
        <dbReference type="EMBL" id="KAK2600216.1"/>
    </source>
</evidence>
<dbReference type="CDD" id="cd06174">
    <property type="entry name" value="MFS"/>
    <property type="match status" value="1"/>
</dbReference>
<dbReference type="Pfam" id="PF07690">
    <property type="entry name" value="MFS_1"/>
    <property type="match status" value="1"/>
</dbReference>
<feature type="transmembrane region" description="Helical" evidence="6">
    <location>
        <begin position="109"/>
        <end position="126"/>
    </location>
</feature>
<evidence type="ECO:0000256" key="1">
    <source>
        <dbReference type="ARBA" id="ARBA00004141"/>
    </source>
</evidence>
<feature type="transmembrane region" description="Helical" evidence="6">
    <location>
        <begin position="475"/>
        <end position="495"/>
    </location>
</feature>
<dbReference type="InterPro" id="IPR036259">
    <property type="entry name" value="MFS_trans_sf"/>
</dbReference>
<feature type="transmembrane region" description="Helical" evidence="6">
    <location>
        <begin position="138"/>
        <end position="157"/>
    </location>
</feature>
<keyword evidence="3 6" id="KW-1133">Transmembrane helix</keyword>
<dbReference type="AlphaFoldDB" id="A0AAJ0CSY4"/>
<feature type="transmembrane region" description="Helical" evidence="6">
    <location>
        <begin position="231"/>
        <end position="251"/>
    </location>
</feature>
<feature type="domain" description="Major facilitator superfamily (MFS) profile" evidence="7">
    <location>
        <begin position="57"/>
        <end position="500"/>
    </location>
</feature>
<dbReference type="Proteomes" id="UP001251528">
    <property type="component" value="Unassembled WGS sequence"/>
</dbReference>
<dbReference type="Gene3D" id="1.20.1250.20">
    <property type="entry name" value="MFS general substrate transporter like domains"/>
    <property type="match status" value="1"/>
</dbReference>
<feature type="compositionally biased region" description="Polar residues" evidence="5">
    <location>
        <begin position="1"/>
        <end position="11"/>
    </location>
</feature>
<dbReference type="GO" id="GO:0022857">
    <property type="term" value="F:transmembrane transporter activity"/>
    <property type="evidence" value="ECO:0007669"/>
    <property type="project" value="InterPro"/>
</dbReference>
<comment type="caution">
    <text evidence="8">The sequence shown here is derived from an EMBL/GenBank/DDBJ whole genome shotgun (WGS) entry which is preliminary data.</text>
</comment>
<evidence type="ECO:0000313" key="9">
    <source>
        <dbReference type="Proteomes" id="UP001251528"/>
    </source>
</evidence>
<feature type="transmembrane region" description="Helical" evidence="6">
    <location>
        <begin position="308"/>
        <end position="333"/>
    </location>
</feature>
<evidence type="ECO:0000256" key="6">
    <source>
        <dbReference type="SAM" id="Phobius"/>
    </source>
</evidence>
<dbReference type="GO" id="GO:0016020">
    <property type="term" value="C:membrane"/>
    <property type="evidence" value="ECO:0007669"/>
    <property type="project" value="UniProtKB-SubCell"/>
</dbReference>
<evidence type="ECO:0000256" key="4">
    <source>
        <dbReference type="ARBA" id="ARBA00023136"/>
    </source>
</evidence>
<name>A0AAJ0CSY4_9HYPO</name>
<dbReference type="InterPro" id="IPR011701">
    <property type="entry name" value="MFS"/>
</dbReference>
<evidence type="ECO:0000256" key="5">
    <source>
        <dbReference type="SAM" id="MobiDB-lite"/>
    </source>
</evidence>
<keyword evidence="4 6" id="KW-0472">Membrane</keyword>
<evidence type="ECO:0000259" key="7">
    <source>
        <dbReference type="PROSITE" id="PS50850"/>
    </source>
</evidence>
<keyword evidence="2 6" id="KW-0812">Transmembrane</keyword>
<organism evidence="8 9">
    <name type="scientific">Conoideocrella luteorostrata</name>
    <dbReference type="NCBI Taxonomy" id="1105319"/>
    <lineage>
        <taxon>Eukaryota</taxon>
        <taxon>Fungi</taxon>
        <taxon>Dikarya</taxon>
        <taxon>Ascomycota</taxon>
        <taxon>Pezizomycotina</taxon>
        <taxon>Sordariomycetes</taxon>
        <taxon>Hypocreomycetidae</taxon>
        <taxon>Hypocreales</taxon>
        <taxon>Clavicipitaceae</taxon>
        <taxon>Conoideocrella</taxon>
    </lineage>
</organism>
<feature type="transmembrane region" description="Helical" evidence="6">
    <location>
        <begin position="43"/>
        <end position="63"/>
    </location>
</feature>
<feature type="transmembrane region" description="Helical" evidence="6">
    <location>
        <begin position="438"/>
        <end position="463"/>
    </location>
</feature>
<comment type="subcellular location">
    <subcellularLocation>
        <location evidence="1">Membrane</location>
        <topology evidence="1">Multi-pass membrane protein</topology>
    </subcellularLocation>
</comment>
<dbReference type="SUPFAM" id="SSF103473">
    <property type="entry name" value="MFS general substrate transporter"/>
    <property type="match status" value="1"/>
</dbReference>
<evidence type="ECO:0000256" key="3">
    <source>
        <dbReference type="ARBA" id="ARBA00022989"/>
    </source>
</evidence>
<accession>A0AAJ0CSY4</accession>
<proteinExistence type="predicted"/>
<feature type="transmembrane region" description="Helical" evidence="6">
    <location>
        <begin position="202"/>
        <end position="225"/>
    </location>
</feature>
<feature type="transmembrane region" description="Helical" evidence="6">
    <location>
        <begin position="163"/>
        <end position="190"/>
    </location>
</feature>
<dbReference type="EMBL" id="JASWJB010000079">
    <property type="protein sequence ID" value="KAK2600216.1"/>
    <property type="molecule type" value="Genomic_DNA"/>
</dbReference>
<keyword evidence="9" id="KW-1185">Reference proteome</keyword>
<protein>
    <recommendedName>
        <fullName evidence="7">Major facilitator superfamily (MFS) profile domain-containing protein</fullName>
    </recommendedName>
</protein>
<feature type="transmembrane region" description="Helical" evidence="6">
    <location>
        <begin position="386"/>
        <end position="411"/>
    </location>
</feature>
<dbReference type="PANTHER" id="PTHR23507:SF1">
    <property type="entry name" value="FI18259P1-RELATED"/>
    <property type="match status" value="1"/>
</dbReference>